<organism evidence="1 2">
    <name type="scientific">Lipomyces orientalis</name>
    <dbReference type="NCBI Taxonomy" id="1233043"/>
    <lineage>
        <taxon>Eukaryota</taxon>
        <taxon>Fungi</taxon>
        <taxon>Dikarya</taxon>
        <taxon>Ascomycota</taxon>
        <taxon>Saccharomycotina</taxon>
        <taxon>Lipomycetes</taxon>
        <taxon>Lipomycetales</taxon>
        <taxon>Lipomycetaceae</taxon>
        <taxon>Lipomyces</taxon>
    </lineage>
</organism>
<comment type="caution">
    <text evidence="1">The sequence shown here is derived from an EMBL/GenBank/DDBJ whole genome shotgun (WGS) entry which is preliminary data.</text>
</comment>
<gene>
    <name evidence="1" type="ORF">V1517DRAFT_330276</name>
</gene>
<accession>A0ACC3THI7</accession>
<proteinExistence type="predicted"/>
<reference evidence="2" key="1">
    <citation type="journal article" date="2024" name="Front. Bioeng. Biotechnol.">
        <title>Genome-scale model development and genomic sequencing of the oleaginous clade Lipomyces.</title>
        <authorList>
            <person name="Czajka J.J."/>
            <person name="Han Y."/>
            <person name="Kim J."/>
            <person name="Mondo S.J."/>
            <person name="Hofstad B.A."/>
            <person name="Robles A."/>
            <person name="Haridas S."/>
            <person name="Riley R."/>
            <person name="LaButti K."/>
            <person name="Pangilinan J."/>
            <person name="Andreopoulos W."/>
            <person name="Lipzen A."/>
            <person name="Yan J."/>
            <person name="Wang M."/>
            <person name="Ng V."/>
            <person name="Grigoriev I.V."/>
            <person name="Spatafora J.W."/>
            <person name="Magnuson J.K."/>
            <person name="Baker S.E."/>
            <person name="Pomraning K.R."/>
        </authorList>
    </citation>
    <scope>NUCLEOTIDE SEQUENCE [LARGE SCALE GENOMIC DNA]</scope>
    <source>
        <strain evidence="2">CBS 10300</strain>
    </source>
</reference>
<evidence type="ECO:0000313" key="2">
    <source>
        <dbReference type="Proteomes" id="UP001489719"/>
    </source>
</evidence>
<dbReference type="Proteomes" id="UP001489719">
    <property type="component" value="Unassembled WGS sequence"/>
</dbReference>
<dbReference type="EMBL" id="MU970143">
    <property type="protein sequence ID" value="KAK9320130.1"/>
    <property type="molecule type" value="Genomic_DNA"/>
</dbReference>
<keyword evidence="2" id="KW-1185">Reference proteome</keyword>
<name>A0ACC3THI7_9ASCO</name>
<evidence type="ECO:0000313" key="1">
    <source>
        <dbReference type="EMBL" id="KAK9320130.1"/>
    </source>
</evidence>
<protein>
    <submittedName>
        <fullName evidence="1">Insulin-induced protein-domain-containing protein</fullName>
    </submittedName>
</protein>
<sequence length="352" mass="36896">MDSATLAQPRPVRNFAAMPPSDQITDGSHSSSLYDDTNNNNNNSDGGGAPHKSQSIVSLTSSALSGIFGSNLIDPSRAPTPDVLVPSISPTSAILYGNDVARRRRNEAASPAMANGSSRIRTSNLKPGSQMCSPTTDATSDRALTSTASGRLGLLVKISLLFSFGVAYGHLVTQLQDNHYVTPTTLNIDPTGSFALTWGALGILLGTLLPFVDSISPAILGPKSSSSTGSSMFAWNTIVRAVGIFIGVSYGIRRLPWASTLQGALVLAFLNPILWFALDTSANGFILSSLTAILGTGVFAWAYPSHFPDATGWTEDYISVATWIASIFFCSSICFGTIGRKLLGKALPDGAG</sequence>